<keyword evidence="3" id="KW-1185">Reference proteome</keyword>
<dbReference type="SMART" id="SM01297">
    <property type="entry name" value="KAP"/>
    <property type="match status" value="1"/>
</dbReference>
<dbReference type="EMBL" id="JAKROA010000003">
    <property type="protein sequence ID" value="KAL5108749.1"/>
    <property type="molecule type" value="Genomic_DNA"/>
</dbReference>
<evidence type="ECO:0000256" key="1">
    <source>
        <dbReference type="SAM" id="MobiDB-lite"/>
    </source>
</evidence>
<name>A0ABR4QG97_9CEST</name>
<reference evidence="2 3" key="1">
    <citation type="journal article" date="2022" name="Front. Cell. Infect. Microbiol.">
        <title>The Genomes of Two Strains of Taenia crassiceps the Animal Model for the Study of Human Cysticercosis.</title>
        <authorList>
            <person name="Bobes R.J."/>
            <person name="Estrada K."/>
            <person name="Rios-Valencia D.G."/>
            <person name="Calderon-Gallegos A."/>
            <person name="de la Torre P."/>
            <person name="Carrero J.C."/>
            <person name="Sanchez-Flores A."/>
            <person name="Laclette J.P."/>
        </authorList>
    </citation>
    <scope>NUCLEOTIDE SEQUENCE [LARGE SCALE GENOMIC DNA]</scope>
    <source>
        <strain evidence="2">WFUcys</strain>
    </source>
</reference>
<feature type="region of interest" description="Disordered" evidence="1">
    <location>
        <begin position="513"/>
        <end position="538"/>
    </location>
</feature>
<evidence type="ECO:0000313" key="3">
    <source>
        <dbReference type="Proteomes" id="UP001651158"/>
    </source>
</evidence>
<dbReference type="InterPro" id="IPR016024">
    <property type="entry name" value="ARM-type_fold"/>
</dbReference>
<feature type="compositionally biased region" description="Pro residues" evidence="1">
    <location>
        <begin position="770"/>
        <end position="783"/>
    </location>
</feature>
<dbReference type="Proteomes" id="UP001651158">
    <property type="component" value="Unassembled WGS sequence"/>
</dbReference>
<proteinExistence type="predicted"/>
<feature type="region of interest" description="Disordered" evidence="1">
    <location>
        <begin position="766"/>
        <end position="814"/>
    </location>
</feature>
<sequence length="814" mass="92108">MNCQTILTKRVRDVRIDVHPFEQALVICYEAEATILGESGNPVIGDKKKCQKIIRLKNLDEQTDLKALSEQTIKSCSLIGPSRLPEIKHLLKYLRDRTPKAVILDAAKSSSTRETLADPGAFDSAKIDETANMTDLDDYLDLLYEDTTEQLRASALILQLARNPDNLEELFRNEILIGALARVLREDWRKSTDLTTNLVYIFFCFSSFSNFHSMIMHYKIGTLCMSILEHETQAYVGWMEDLKRVRIEQGEDGTEYRLNVEKYEELVRKQEQLLRVAIYLLLNLAEKVEVEEKMHRKGIVTLLCCCLKRKNHDLLVLVVSFLRKLSLFQENIDEMIKNNIVEDLVSILKVAQPLLIRLTLRLLYNLAFNQDLRASMVIQGLPKTLIPILADLSQRDVALRILYQLSTEDQYKGLIASSGCLPLLMRSILGSTEGASDVECLGLLINLACDRRAARSLGEPRGIQMLFRRAFATHDPLLMKLLRNLSQFEEIRPHFVDYLPSLASVIVHLEGDPPQNLESGNEEDDNSELADSISNDMDSNGNAEDCFSLECLGVMANLQLEELDFARILGDLGLLAWAEKVLAGVGRRHHKDDLVLETVRMIATACVDVEAAKMVALRGSSVIPRLIRLMNSRQEDDEIVFQILCVFYQILRHEETRQHLVSNTEAPNYIFDLMHDENEVIGSVCDAALDIIADCDETWAETIRAERFKWRNCQWLQMVAEAEARHNDIEEGVSEMEEEEEEGKEDFLPSHEFLIASSLLEDAADWFPLSLPPPPPPPSPPPSSLDRVTFHPDSNLSTHDGAACYEDGGEDAAV</sequence>
<accession>A0ABR4QG97</accession>
<dbReference type="PANTHER" id="PTHR15605">
    <property type="entry name" value="KINESIN-ASSOCIATED PROTEINS"/>
    <property type="match status" value="1"/>
</dbReference>
<gene>
    <name evidence="2" type="ORF">TcWFU_003613</name>
</gene>
<dbReference type="SUPFAM" id="SSF48371">
    <property type="entry name" value="ARM repeat"/>
    <property type="match status" value="1"/>
</dbReference>
<dbReference type="PANTHER" id="PTHR15605:SF2">
    <property type="entry name" value="KINESIN-ASSOCIATED PROTEIN 3"/>
    <property type="match status" value="1"/>
</dbReference>
<dbReference type="InterPro" id="IPR011989">
    <property type="entry name" value="ARM-like"/>
</dbReference>
<dbReference type="SMART" id="SM00185">
    <property type="entry name" value="ARM"/>
    <property type="match status" value="3"/>
</dbReference>
<dbReference type="Gene3D" id="1.25.10.10">
    <property type="entry name" value="Leucine-rich Repeat Variant"/>
    <property type="match status" value="1"/>
</dbReference>
<protein>
    <submittedName>
        <fullName evidence="2">Kinesin-associated protein 3</fullName>
    </submittedName>
</protein>
<dbReference type="InterPro" id="IPR008658">
    <property type="entry name" value="KAP3"/>
</dbReference>
<dbReference type="Pfam" id="PF05804">
    <property type="entry name" value="KAP"/>
    <property type="match status" value="2"/>
</dbReference>
<evidence type="ECO:0000313" key="2">
    <source>
        <dbReference type="EMBL" id="KAL5108749.1"/>
    </source>
</evidence>
<organism evidence="2 3">
    <name type="scientific">Taenia crassiceps</name>
    <dbReference type="NCBI Taxonomy" id="6207"/>
    <lineage>
        <taxon>Eukaryota</taxon>
        <taxon>Metazoa</taxon>
        <taxon>Spiralia</taxon>
        <taxon>Lophotrochozoa</taxon>
        <taxon>Platyhelminthes</taxon>
        <taxon>Cestoda</taxon>
        <taxon>Eucestoda</taxon>
        <taxon>Cyclophyllidea</taxon>
        <taxon>Taeniidae</taxon>
        <taxon>Taenia</taxon>
    </lineage>
</organism>
<comment type="caution">
    <text evidence="2">The sequence shown here is derived from an EMBL/GenBank/DDBJ whole genome shotgun (WGS) entry which is preliminary data.</text>
</comment>
<dbReference type="InterPro" id="IPR000225">
    <property type="entry name" value="Armadillo"/>
</dbReference>